<evidence type="ECO:0000313" key="4">
    <source>
        <dbReference type="Proteomes" id="UP000529783"/>
    </source>
</evidence>
<name>A0A7Y9JGW9_9ACTN</name>
<reference evidence="3 4" key="1">
    <citation type="submission" date="2020-07" db="EMBL/GenBank/DDBJ databases">
        <title>Sequencing the genomes of 1000 actinobacteria strains.</title>
        <authorList>
            <person name="Klenk H.-P."/>
        </authorList>
    </citation>
    <scope>NUCLEOTIDE SEQUENCE [LARGE SCALE GENOMIC DNA]</scope>
    <source>
        <strain evidence="3 4">DSM 40398</strain>
    </source>
</reference>
<comment type="caution">
    <text evidence="3">The sequence shown here is derived from an EMBL/GenBank/DDBJ whole genome shotgun (WGS) entry which is preliminary data.</text>
</comment>
<dbReference type="InterPro" id="IPR000653">
    <property type="entry name" value="DegT/StrS_aminotransferase"/>
</dbReference>
<accession>A0A7Y9JGW9</accession>
<comment type="similarity">
    <text evidence="2">Belongs to the DegT/DnrJ/EryC1 family.</text>
</comment>
<dbReference type="Gene3D" id="3.90.1150.10">
    <property type="entry name" value="Aspartate Aminotransferase, domain 1"/>
    <property type="match status" value="1"/>
</dbReference>
<dbReference type="EMBL" id="JACCBA010000001">
    <property type="protein sequence ID" value="NYD48445.1"/>
    <property type="molecule type" value="Genomic_DNA"/>
</dbReference>
<keyword evidence="4" id="KW-1185">Reference proteome</keyword>
<dbReference type="Pfam" id="PF01041">
    <property type="entry name" value="DegT_DnrJ_EryC1"/>
    <property type="match status" value="1"/>
</dbReference>
<comment type="cofactor">
    <cofactor evidence="1">
        <name>pyridoxal 5'-phosphate</name>
        <dbReference type="ChEBI" id="CHEBI:597326"/>
    </cofactor>
</comment>
<dbReference type="GO" id="GO:0030170">
    <property type="term" value="F:pyridoxal phosphate binding"/>
    <property type="evidence" value="ECO:0007669"/>
    <property type="project" value="TreeGrafter"/>
</dbReference>
<dbReference type="GO" id="GO:0000271">
    <property type="term" value="P:polysaccharide biosynthetic process"/>
    <property type="evidence" value="ECO:0007669"/>
    <property type="project" value="TreeGrafter"/>
</dbReference>
<dbReference type="AlphaFoldDB" id="A0A7Y9JGW9"/>
<evidence type="ECO:0000256" key="1">
    <source>
        <dbReference type="ARBA" id="ARBA00001933"/>
    </source>
</evidence>
<dbReference type="InterPro" id="IPR015424">
    <property type="entry name" value="PyrdxlP-dep_Trfase"/>
</dbReference>
<evidence type="ECO:0000313" key="3">
    <source>
        <dbReference type="EMBL" id="NYD48445.1"/>
    </source>
</evidence>
<dbReference type="SUPFAM" id="SSF53383">
    <property type="entry name" value="PLP-dependent transferases"/>
    <property type="match status" value="1"/>
</dbReference>
<dbReference type="Gene3D" id="3.40.640.10">
    <property type="entry name" value="Type I PLP-dependent aspartate aminotransferase-like (Major domain)"/>
    <property type="match status" value="1"/>
</dbReference>
<dbReference type="RefSeq" id="WP_246396028.1">
    <property type="nucleotide sequence ID" value="NZ_JACCBA010000001.1"/>
</dbReference>
<gene>
    <name evidence="3" type="ORF">BJY14_004428</name>
</gene>
<protein>
    <submittedName>
        <fullName evidence="3">dTDP-4-amino-4,6-dideoxygalactose transaminase</fullName>
    </submittedName>
</protein>
<dbReference type="Proteomes" id="UP000529783">
    <property type="component" value="Unassembled WGS sequence"/>
</dbReference>
<dbReference type="PANTHER" id="PTHR30244">
    <property type="entry name" value="TRANSAMINASE"/>
    <property type="match status" value="1"/>
</dbReference>
<keyword evidence="2" id="KW-0663">Pyridoxal phosphate</keyword>
<evidence type="ECO:0000256" key="2">
    <source>
        <dbReference type="RuleBase" id="RU004508"/>
    </source>
</evidence>
<dbReference type="InterPro" id="IPR015422">
    <property type="entry name" value="PyrdxlP-dep_Trfase_small"/>
</dbReference>
<sequence>MTSTWPPIDAEVSAAVTRQLHTTVSIYDRSGIIARFEDAFATRHNASHALLTSSGTAALHSAYYALGLGPGDEAIVQDYTFFATATPLLQLGAVPVLADVDIHGELDLGRAAELLTDRTKAVVITHMWGNPQNARRLRDWCDARGLALVEDCSHAHGATRDGVSVGELADAACWSLQGRKTITAGEGGILTTPHREVYEKATLLGHFNKRALAEVRTESPLYRFAETGLGLKYRAHPLGLAMAEVYLRRLDDWLLARQSHAARLENFLAGRVGISVLTPTGPDRTATFYAFVFTIDPHAAGFSREDLLRALRQCGYGEISTCDAMRPLHTYPVFAAPRSPVTVYKTSCLRCEPHVAERLAATSLRINVPADDGPAGHAFIDTAINILDRALNALAAPPGRTTLPA</sequence>
<organism evidence="3 4">
    <name type="scientific">Actinomadura luteofluorescens</name>
    <dbReference type="NCBI Taxonomy" id="46163"/>
    <lineage>
        <taxon>Bacteria</taxon>
        <taxon>Bacillati</taxon>
        <taxon>Actinomycetota</taxon>
        <taxon>Actinomycetes</taxon>
        <taxon>Streptosporangiales</taxon>
        <taxon>Thermomonosporaceae</taxon>
        <taxon>Actinomadura</taxon>
    </lineage>
</organism>
<dbReference type="InterPro" id="IPR015421">
    <property type="entry name" value="PyrdxlP-dep_Trfase_major"/>
</dbReference>
<proteinExistence type="inferred from homology"/>
<dbReference type="GO" id="GO:0008483">
    <property type="term" value="F:transaminase activity"/>
    <property type="evidence" value="ECO:0007669"/>
    <property type="project" value="TreeGrafter"/>
</dbReference>
<dbReference type="PANTHER" id="PTHR30244:SF34">
    <property type="entry name" value="DTDP-4-AMINO-4,6-DIDEOXYGALACTOSE TRANSAMINASE"/>
    <property type="match status" value="1"/>
</dbReference>